<name>A0ABR0CCD8_PURLI</name>
<gene>
    <name evidence="2" type="ORF">Purlil1_1416</name>
</gene>
<evidence type="ECO:0000313" key="2">
    <source>
        <dbReference type="EMBL" id="KAK4093925.1"/>
    </source>
</evidence>
<organism evidence="2 3">
    <name type="scientific">Purpureocillium lilacinum</name>
    <name type="common">Paecilomyces lilacinus</name>
    <dbReference type="NCBI Taxonomy" id="33203"/>
    <lineage>
        <taxon>Eukaryota</taxon>
        <taxon>Fungi</taxon>
        <taxon>Dikarya</taxon>
        <taxon>Ascomycota</taxon>
        <taxon>Pezizomycotina</taxon>
        <taxon>Sordariomycetes</taxon>
        <taxon>Hypocreomycetidae</taxon>
        <taxon>Hypocreales</taxon>
        <taxon>Ophiocordycipitaceae</taxon>
        <taxon>Purpureocillium</taxon>
    </lineage>
</organism>
<protein>
    <submittedName>
        <fullName evidence="2">Uncharacterized protein</fullName>
    </submittedName>
</protein>
<feature type="region of interest" description="Disordered" evidence="1">
    <location>
        <begin position="1"/>
        <end position="29"/>
    </location>
</feature>
<evidence type="ECO:0000313" key="3">
    <source>
        <dbReference type="Proteomes" id="UP001287286"/>
    </source>
</evidence>
<reference evidence="2 3" key="1">
    <citation type="journal article" date="2024" name="Microbiol. Resour. Announc.">
        <title>Genome annotations for the ascomycete fungi Trichoderma harzianum, Trichoderma aggressivum, and Purpureocillium lilacinum.</title>
        <authorList>
            <person name="Beijen E.P.W."/>
            <person name="Ohm R.A."/>
        </authorList>
    </citation>
    <scope>NUCLEOTIDE SEQUENCE [LARGE SCALE GENOMIC DNA]</scope>
    <source>
        <strain evidence="2 3">CBS 150709</strain>
    </source>
</reference>
<comment type="caution">
    <text evidence="2">The sequence shown here is derived from an EMBL/GenBank/DDBJ whole genome shotgun (WGS) entry which is preliminary data.</text>
</comment>
<dbReference type="Proteomes" id="UP001287286">
    <property type="component" value="Unassembled WGS sequence"/>
</dbReference>
<evidence type="ECO:0000256" key="1">
    <source>
        <dbReference type="SAM" id="MobiDB-lite"/>
    </source>
</evidence>
<proteinExistence type="predicted"/>
<feature type="compositionally biased region" description="Basic residues" evidence="1">
    <location>
        <begin position="70"/>
        <end position="79"/>
    </location>
</feature>
<accession>A0ABR0CCD8</accession>
<sequence>MTPRQNRAVCPFPLPGPATSNHWPAPQRPGCKLSRTLPVPSPEASFHHPSGALHSRLPITIIPRGVTPGRTRRTRRTRSSNRDAHLTLDNPAMR</sequence>
<dbReference type="EMBL" id="JAWRVI010000004">
    <property type="protein sequence ID" value="KAK4093925.1"/>
    <property type="molecule type" value="Genomic_DNA"/>
</dbReference>
<feature type="region of interest" description="Disordered" evidence="1">
    <location>
        <begin position="63"/>
        <end position="94"/>
    </location>
</feature>
<keyword evidence="3" id="KW-1185">Reference proteome</keyword>